<dbReference type="AlphaFoldDB" id="A0A453DFM6"/>
<protein>
    <submittedName>
        <fullName evidence="1">Uncharacterized protein</fullName>
    </submittedName>
</protein>
<dbReference type="EnsemblPlants" id="AET2Gv21222000.8">
    <property type="protein sequence ID" value="AET2Gv21222000.8"/>
    <property type="gene ID" value="AET2Gv21222000"/>
</dbReference>
<dbReference type="Proteomes" id="UP000015105">
    <property type="component" value="Chromosome 2D"/>
</dbReference>
<dbReference type="Gramene" id="AET2Gv21222000.8">
    <property type="protein sequence ID" value="AET2Gv21222000.8"/>
    <property type="gene ID" value="AET2Gv21222000"/>
</dbReference>
<accession>A0A453DFM6</accession>
<sequence>MGGGIGVLHIAAVGGHLEVCKYLVEELGGDVNAPAPGVGGLSLTLPSFFWKLAPVMSMFRTMRCLNCVVVLFDCRLCRCDTLYVICSVWRCFYCEVFA</sequence>
<keyword evidence="2" id="KW-1185">Reference proteome</keyword>
<dbReference type="SUPFAM" id="SSF48403">
    <property type="entry name" value="Ankyrin repeat"/>
    <property type="match status" value="1"/>
</dbReference>
<dbReference type="Gramene" id="AET2Gv21222000.7">
    <property type="protein sequence ID" value="AET2Gv21222000.7"/>
    <property type="gene ID" value="AET2Gv21222000"/>
</dbReference>
<dbReference type="EnsemblPlants" id="AET2Gv21222000.7">
    <property type="protein sequence ID" value="AET2Gv21222000.7"/>
    <property type="gene ID" value="AET2Gv21222000"/>
</dbReference>
<dbReference type="Gramene" id="AET2Gv21222000.9">
    <property type="protein sequence ID" value="AET2Gv21222000.9"/>
    <property type="gene ID" value="AET2Gv21222000"/>
</dbReference>
<name>A0A453DFM6_AEGTS</name>
<evidence type="ECO:0000313" key="2">
    <source>
        <dbReference type="Proteomes" id="UP000015105"/>
    </source>
</evidence>
<proteinExistence type="predicted"/>
<reference evidence="1" key="5">
    <citation type="journal article" date="2021" name="G3 (Bethesda)">
        <title>Aegilops tauschii genome assembly Aet v5.0 features greater sequence contiguity and improved annotation.</title>
        <authorList>
            <person name="Wang L."/>
            <person name="Zhu T."/>
            <person name="Rodriguez J.C."/>
            <person name="Deal K.R."/>
            <person name="Dubcovsky J."/>
            <person name="McGuire P.E."/>
            <person name="Lux T."/>
            <person name="Spannagl M."/>
            <person name="Mayer K.F.X."/>
            <person name="Baldrich P."/>
            <person name="Meyers B.C."/>
            <person name="Huo N."/>
            <person name="Gu Y.Q."/>
            <person name="Zhou H."/>
            <person name="Devos K.M."/>
            <person name="Bennetzen J.L."/>
            <person name="Unver T."/>
            <person name="Budak H."/>
            <person name="Gulick P.J."/>
            <person name="Galiba G."/>
            <person name="Kalapos B."/>
            <person name="Nelson D.R."/>
            <person name="Li P."/>
            <person name="You F.M."/>
            <person name="Luo M.C."/>
            <person name="Dvorak J."/>
        </authorList>
    </citation>
    <scope>NUCLEOTIDE SEQUENCE [LARGE SCALE GENOMIC DNA]</scope>
    <source>
        <strain evidence="1">cv. AL8/78</strain>
    </source>
</reference>
<organism evidence="1 2">
    <name type="scientific">Aegilops tauschii subsp. strangulata</name>
    <name type="common">Goatgrass</name>
    <dbReference type="NCBI Taxonomy" id="200361"/>
    <lineage>
        <taxon>Eukaryota</taxon>
        <taxon>Viridiplantae</taxon>
        <taxon>Streptophyta</taxon>
        <taxon>Embryophyta</taxon>
        <taxon>Tracheophyta</taxon>
        <taxon>Spermatophyta</taxon>
        <taxon>Magnoliopsida</taxon>
        <taxon>Liliopsida</taxon>
        <taxon>Poales</taxon>
        <taxon>Poaceae</taxon>
        <taxon>BOP clade</taxon>
        <taxon>Pooideae</taxon>
        <taxon>Triticodae</taxon>
        <taxon>Triticeae</taxon>
        <taxon>Triticinae</taxon>
        <taxon>Aegilops</taxon>
    </lineage>
</organism>
<reference evidence="2" key="2">
    <citation type="journal article" date="2017" name="Nat. Plants">
        <title>The Aegilops tauschii genome reveals multiple impacts of transposons.</title>
        <authorList>
            <person name="Zhao G."/>
            <person name="Zou C."/>
            <person name="Li K."/>
            <person name="Wang K."/>
            <person name="Li T."/>
            <person name="Gao L."/>
            <person name="Zhang X."/>
            <person name="Wang H."/>
            <person name="Yang Z."/>
            <person name="Liu X."/>
            <person name="Jiang W."/>
            <person name="Mao L."/>
            <person name="Kong X."/>
            <person name="Jiao Y."/>
            <person name="Jia J."/>
        </authorList>
    </citation>
    <scope>NUCLEOTIDE SEQUENCE [LARGE SCALE GENOMIC DNA]</scope>
    <source>
        <strain evidence="2">cv. AL8/78</strain>
    </source>
</reference>
<dbReference type="EnsemblPlants" id="AET2Gv21222000.9">
    <property type="protein sequence ID" value="AET2Gv21222000.9"/>
    <property type="gene ID" value="AET2Gv21222000"/>
</dbReference>
<reference evidence="2" key="1">
    <citation type="journal article" date="2014" name="Science">
        <title>Ancient hybridizations among the ancestral genomes of bread wheat.</title>
        <authorList>
            <consortium name="International Wheat Genome Sequencing Consortium,"/>
            <person name="Marcussen T."/>
            <person name="Sandve S.R."/>
            <person name="Heier L."/>
            <person name="Spannagl M."/>
            <person name="Pfeifer M."/>
            <person name="Jakobsen K.S."/>
            <person name="Wulff B.B."/>
            <person name="Steuernagel B."/>
            <person name="Mayer K.F."/>
            <person name="Olsen O.A."/>
        </authorList>
    </citation>
    <scope>NUCLEOTIDE SEQUENCE [LARGE SCALE GENOMIC DNA]</scope>
    <source>
        <strain evidence="2">cv. AL8/78</strain>
    </source>
</reference>
<dbReference type="InterPro" id="IPR036770">
    <property type="entry name" value="Ankyrin_rpt-contain_sf"/>
</dbReference>
<reference evidence="1" key="4">
    <citation type="submission" date="2019-03" db="UniProtKB">
        <authorList>
            <consortium name="EnsemblPlants"/>
        </authorList>
    </citation>
    <scope>IDENTIFICATION</scope>
</reference>
<reference evidence="1" key="3">
    <citation type="journal article" date="2017" name="Nature">
        <title>Genome sequence of the progenitor of the wheat D genome Aegilops tauschii.</title>
        <authorList>
            <person name="Luo M.C."/>
            <person name="Gu Y.Q."/>
            <person name="Puiu D."/>
            <person name="Wang H."/>
            <person name="Twardziok S.O."/>
            <person name="Deal K.R."/>
            <person name="Huo N."/>
            <person name="Zhu T."/>
            <person name="Wang L."/>
            <person name="Wang Y."/>
            <person name="McGuire P.E."/>
            <person name="Liu S."/>
            <person name="Long H."/>
            <person name="Ramasamy R.K."/>
            <person name="Rodriguez J.C."/>
            <person name="Van S.L."/>
            <person name="Yuan L."/>
            <person name="Wang Z."/>
            <person name="Xia Z."/>
            <person name="Xiao L."/>
            <person name="Anderson O.D."/>
            <person name="Ouyang S."/>
            <person name="Liang Y."/>
            <person name="Zimin A.V."/>
            <person name="Pertea G."/>
            <person name="Qi P."/>
            <person name="Bennetzen J.L."/>
            <person name="Dai X."/>
            <person name="Dawson M.W."/>
            <person name="Muller H.G."/>
            <person name="Kugler K."/>
            <person name="Rivarola-Duarte L."/>
            <person name="Spannagl M."/>
            <person name="Mayer K.F.X."/>
            <person name="Lu F.H."/>
            <person name="Bevan M.W."/>
            <person name="Leroy P."/>
            <person name="Li P."/>
            <person name="You F.M."/>
            <person name="Sun Q."/>
            <person name="Liu Z."/>
            <person name="Lyons E."/>
            <person name="Wicker T."/>
            <person name="Salzberg S.L."/>
            <person name="Devos K.M."/>
            <person name="Dvorak J."/>
        </authorList>
    </citation>
    <scope>NUCLEOTIDE SEQUENCE [LARGE SCALE GENOMIC DNA]</scope>
    <source>
        <strain evidence="1">cv. AL8/78</strain>
    </source>
</reference>
<dbReference type="InterPro" id="IPR002110">
    <property type="entry name" value="Ankyrin_rpt"/>
</dbReference>
<evidence type="ECO:0000313" key="1">
    <source>
        <dbReference type="EnsemblPlants" id="AET2Gv21222000.7"/>
    </source>
</evidence>
<dbReference type="Pfam" id="PF00023">
    <property type="entry name" value="Ank"/>
    <property type="match status" value="1"/>
</dbReference>